<organism evidence="2 3">
    <name type="scientific">Puccinia sorghi</name>
    <dbReference type="NCBI Taxonomy" id="27349"/>
    <lineage>
        <taxon>Eukaryota</taxon>
        <taxon>Fungi</taxon>
        <taxon>Dikarya</taxon>
        <taxon>Basidiomycota</taxon>
        <taxon>Pucciniomycotina</taxon>
        <taxon>Pucciniomycetes</taxon>
        <taxon>Pucciniales</taxon>
        <taxon>Pucciniaceae</taxon>
        <taxon>Puccinia</taxon>
    </lineage>
</organism>
<accession>A0A0L6V677</accession>
<sequence length="119" mass="13268">MDCLALDKQLVSSCLNLILNSLISPHLVSTGTMTTLTPPTPAPNPAPKNKKATKKKAIPWDRDSLTYNPNYQRWRGGLEEGKTKKSLCSKIIEVIDIFLQDGSLVEFMKASYKVTNWAM</sequence>
<dbReference type="VEuPathDB" id="FungiDB:VP01_243g6"/>
<comment type="caution">
    <text evidence="2">The sequence shown here is derived from an EMBL/GenBank/DDBJ whole genome shotgun (WGS) entry which is preliminary data.</text>
</comment>
<dbReference type="AlphaFoldDB" id="A0A0L6V677"/>
<gene>
    <name evidence="2" type="ORF">VP01_243g6</name>
</gene>
<feature type="region of interest" description="Disordered" evidence="1">
    <location>
        <begin position="34"/>
        <end position="56"/>
    </location>
</feature>
<evidence type="ECO:0000313" key="2">
    <source>
        <dbReference type="EMBL" id="KNZ56296.1"/>
    </source>
</evidence>
<evidence type="ECO:0000256" key="1">
    <source>
        <dbReference type="SAM" id="MobiDB-lite"/>
    </source>
</evidence>
<proteinExistence type="predicted"/>
<evidence type="ECO:0000313" key="3">
    <source>
        <dbReference type="Proteomes" id="UP000037035"/>
    </source>
</evidence>
<dbReference type="OrthoDB" id="168171at2759"/>
<keyword evidence="3" id="KW-1185">Reference proteome</keyword>
<dbReference type="STRING" id="27349.A0A0L6V677"/>
<dbReference type="EMBL" id="LAVV01007325">
    <property type="protein sequence ID" value="KNZ56296.1"/>
    <property type="molecule type" value="Genomic_DNA"/>
</dbReference>
<reference evidence="2 3" key="1">
    <citation type="submission" date="2015-08" db="EMBL/GenBank/DDBJ databases">
        <title>Next Generation Sequencing and Analysis of the Genome of Puccinia sorghi L Schw, the Causal Agent of Maize Common Rust.</title>
        <authorList>
            <person name="Rochi L."/>
            <person name="Burguener G."/>
            <person name="Darino M."/>
            <person name="Turjanski A."/>
            <person name="Kreff E."/>
            <person name="Dieguez M.J."/>
            <person name="Sacco F."/>
        </authorList>
    </citation>
    <scope>NUCLEOTIDE SEQUENCE [LARGE SCALE GENOMIC DNA]</scope>
    <source>
        <strain evidence="2 3">RO10H11247</strain>
    </source>
</reference>
<protein>
    <submittedName>
        <fullName evidence="2">Uncharacterized protein</fullName>
    </submittedName>
</protein>
<name>A0A0L6V677_9BASI</name>
<dbReference type="Proteomes" id="UP000037035">
    <property type="component" value="Unassembled WGS sequence"/>
</dbReference>